<keyword evidence="6" id="KW-0833">Ubl conjugation pathway</keyword>
<accession>A0A7R8W1E5</accession>
<dbReference type="GO" id="GO:0061630">
    <property type="term" value="F:ubiquitin protein ligase activity"/>
    <property type="evidence" value="ECO:0007669"/>
    <property type="project" value="UniProtKB-EC"/>
</dbReference>
<comment type="subcellular location">
    <subcellularLocation>
        <location evidence="2">Cytoplasm</location>
    </subcellularLocation>
</comment>
<organism evidence="7">
    <name type="scientific">Cyprideis torosa</name>
    <dbReference type="NCBI Taxonomy" id="163714"/>
    <lineage>
        <taxon>Eukaryota</taxon>
        <taxon>Metazoa</taxon>
        <taxon>Ecdysozoa</taxon>
        <taxon>Arthropoda</taxon>
        <taxon>Crustacea</taxon>
        <taxon>Oligostraca</taxon>
        <taxon>Ostracoda</taxon>
        <taxon>Podocopa</taxon>
        <taxon>Podocopida</taxon>
        <taxon>Cytherocopina</taxon>
        <taxon>Cytheroidea</taxon>
        <taxon>Cytherideidae</taxon>
        <taxon>Cyprideis</taxon>
    </lineage>
</organism>
<evidence type="ECO:0000313" key="7">
    <source>
        <dbReference type="EMBL" id="CAD7222473.1"/>
    </source>
</evidence>
<dbReference type="Pfam" id="PF00632">
    <property type="entry name" value="HECT"/>
    <property type="match status" value="1"/>
</dbReference>
<dbReference type="GO" id="GO:0000209">
    <property type="term" value="P:protein polyubiquitination"/>
    <property type="evidence" value="ECO:0007669"/>
    <property type="project" value="InterPro"/>
</dbReference>
<comment type="catalytic activity">
    <reaction evidence="1">
        <text>S-ubiquitinyl-[E2 ubiquitin-conjugating enzyme]-L-cysteine + [acceptor protein]-L-lysine = [E2 ubiquitin-conjugating enzyme]-L-cysteine + N(6)-ubiquitinyl-[acceptor protein]-L-lysine.</text>
        <dbReference type="EC" id="2.3.2.26"/>
    </reaction>
</comment>
<dbReference type="CDD" id="cd00078">
    <property type="entry name" value="HECTc"/>
    <property type="match status" value="1"/>
</dbReference>
<dbReference type="EMBL" id="OB660064">
    <property type="protein sequence ID" value="CAD7222473.1"/>
    <property type="molecule type" value="Genomic_DNA"/>
</dbReference>
<dbReference type="FunFam" id="3.30.2410.10:FF:000003">
    <property type="entry name" value="probable E3 ubiquitin-protein ligase HERC4 isoform X1"/>
    <property type="match status" value="1"/>
</dbReference>
<gene>
    <name evidence="7" type="ORF">CTOB1V02_LOCUS480</name>
</gene>
<evidence type="ECO:0000256" key="5">
    <source>
        <dbReference type="ARBA" id="ARBA00022679"/>
    </source>
</evidence>
<dbReference type="SUPFAM" id="SSF56204">
    <property type="entry name" value="Hect, E3 ligase catalytic domain"/>
    <property type="match status" value="1"/>
</dbReference>
<name>A0A7R8W1E5_9CRUS</name>
<proteinExistence type="predicted"/>
<evidence type="ECO:0000256" key="2">
    <source>
        <dbReference type="ARBA" id="ARBA00004496"/>
    </source>
</evidence>
<dbReference type="EC" id="2.3.2.26" evidence="3"/>
<keyword evidence="5" id="KW-0808">Transferase</keyword>
<dbReference type="InterPro" id="IPR044611">
    <property type="entry name" value="E3A/B/C-like"/>
</dbReference>
<dbReference type="PROSITE" id="PS50237">
    <property type="entry name" value="HECT"/>
    <property type="match status" value="1"/>
</dbReference>
<dbReference type="FunFam" id="3.30.2160.10:FF:000004">
    <property type="entry name" value="probable E3 ubiquitin-protein ligase HERC4 isoform X1"/>
    <property type="match status" value="1"/>
</dbReference>
<sequence>METPNSNVVVTCPSCKVTNETARPRQLCPFCGNFYAHDASVQSQTSIRRVSSRHDSLPSIVAHRPQGYASVLVHRFGDWNSEVAAIVFQRSSSPTDDVDDDTTILPPVTPGSSGRFVALDSARSSARSNPERRLRLAQSQEDLISIKNGACLYPPSRLNRELFCELVATYNEDPVPLHKLLVDVFSSFENICAAFKNDPAQDGARHDTPELKDELLHLVLDSTTQLGSKAHKVILKGIIATMMQEHPRLYSKDEPRVLFILLILPIWGVQSTFGILAHILRRVTTLSNGDHQLMVGWLKTLTPERFRQLLSYMLQFITVRQFPPADHSLPPLSKSRWWVPAATKVIALLNVANNTKQPSLVHYTEFYNHSLDHLDLMQEYAAWQIPDRPDRFSFCQYPFILSVVAKRHILTKDSEQQMIQTARQSLMKKVARNQIPDIDIFFLNIQVRRSKLVEDSLKEIARKQRDLKKKLKVTFEGEPGLDMGGLTKEWFQLLIRQIFEANRGMFVYHGESRSHWFSMKQTGSLREYNMIGVLMGLAVYNSIILDIHFPHICYRKLLSPPVVPNMDYIPVGLIRDISINDLKQIMPSVARSLQEILDYDGNVEEDLCMNFEVYASHPNEYDVITAEEFGTAQSFPLIKGGSDVPVTNENRKEFVRLYVEFILNKAIYDQFRAFYLGFHSVCASNALIMLRPEEVETLVCGSPNLDLSELRKVTDYDGYTAEDVNVKNFWDILLSLSDDLQKKFLLFTTGSDRIPVGGMSEMSFKLTAQRDHLEALPQAHTCFNQLVLPAYGDADVMRQKLIIAISNAEGFGLE</sequence>
<evidence type="ECO:0000256" key="1">
    <source>
        <dbReference type="ARBA" id="ARBA00000885"/>
    </source>
</evidence>
<evidence type="ECO:0000256" key="3">
    <source>
        <dbReference type="ARBA" id="ARBA00012485"/>
    </source>
</evidence>
<dbReference type="PANTHER" id="PTHR45700">
    <property type="entry name" value="UBIQUITIN-PROTEIN LIGASE E3C"/>
    <property type="match status" value="1"/>
</dbReference>
<dbReference type="SMART" id="SM00119">
    <property type="entry name" value="HECTc"/>
    <property type="match status" value="1"/>
</dbReference>
<dbReference type="InterPro" id="IPR035983">
    <property type="entry name" value="Hect_E3_ubiquitin_ligase"/>
</dbReference>
<dbReference type="AlphaFoldDB" id="A0A7R8W1E5"/>
<dbReference type="Gene3D" id="3.90.1750.10">
    <property type="entry name" value="Hect, E3 ligase catalytic domains"/>
    <property type="match status" value="1"/>
</dbReference>
<evidence type="ECO:0000256" key="4">
    <source>
        <dbReference type="ARBA" id="ARBA00022490"/>
    </source>
</evidence>
<dbReference type="Gene3D" id="3.30.2160.10">
    <property type="entry name" value="Hect, E3 ligase catalytic domain"/>
    <property type="match status" value="1"/>
</dbReference>
<dbReference type="OrthoDB" id="5981550at2759"/>
<dbReference type="InterPro" id="IPR000569">
    <property type="entry name" value="HECT_dom"/>
</dbReference>
<dbReference type="Gene3D" id="3.30.2410.10">
    <property type="entry name" value="Hect, E3 ligase catalytic domain"/>
    <property type="match status" value="1"/>
</dbReference>
<reference evidence="7" key="1">
    <citation type="submission" date="2020-11" db="EMBL/GenBank/DDBJ databases">
        <authorList>
            <person name="Tran Van P."/>
        </authorList>
    </citation>
    <scope>NUCLEOTIDE SEQUENCE</scope>
</reference>
<evidence type="ECO:0000256" key="6">
    <source>
        <dbReference type="ARBA" id="ARBA00022786"/>
    </source>
</evidence>
<dbReference type="GO" id="GO:0009966">
    <property type="term" value="P:regulation of signal transduction"/>
    <property type="evidence" value="ECO:0007669"/>
    <property type="project" value="UniProtKB-ARBA"/>
</dbReference>
<protein>
    <recommendedName>
        <fullName evidence="3">HECT-type E3 ubiquitin transferase</fullName>
        <ecNumber evidence="3">2.3.2.26</ecNumber>
    </recommendedName>
</protein>
<dbReference type="PANTHER" id="PTHR45700:SF9">
    <property type="entry name" value="HECT-TYPE E3 UBIQUITIN TRANSFERASE"/>
    <property type="match status" value="1"/>
</dbReference>
<dbReference type="GO" id="GO:0005737">
    <property type="term" value="C:cytoplasm"/>
    <property type="evidence" value="ECO:0007669"/>
    <property type="project" value="UniProtKB-SubCell"/>
</dbReference>
<keyword evidence="4" id="KW-0963">Cytoplasm</keyword>